<evidence type="ECO:0000259" key="10">
    <source>
        <dbReference type="PROSITE" id="PS50893"/>
    </source>
</evidence>
<evidence type="ECO:0000256" key="1">
    <source>
        <dbReference type="ARBA" id="ARBA00004141"/>
    </source>
</evidence>
<dbReference type="FunFam" id="3.40.50.300:FF:000916">
    <property type="entry name" value="ABC transporter B family member 9"/>
    <property type="match status" value="1"/>
</dbReference>
<dbReference type="Pfam" id="PF00005">
    <property type="entry name" value="ABC_tran"/>
    <property type="match status" value="2"/>
</dbReference>
<feature type="transmembrane region" description="Helical" evidence="9">
    <location>
        <begin position="770"/>
        <end position="793"/>
    </location>
</feature>
<evidence type="ECO:0000256" key="3">
    <source>
        <dbReference type="ARBA" id="ARBA00022692"/>
    </source>
</evidence>
<dbReference type="PROSITE" id="PS00211">
    <property type="entry name" value="ABC_TRANSPORTER_1"/>
    <property type="match status" value="2"/>
</dbReference>
<dbReference type="PROSITE" id="PS50929">
    <property type="entry name" value="ABC_TM1F"/>
    <property type="match status" value="2"/>
</dbReference>
<dbReference type="GO" id="GO:0016887">
    <property type="term" value="F:ATP hydrolysis activity"/>
    <property type="evidence" value="ECO:0007669"/>
    <property type="project" value="InterPro"/>
</dbReference>
<dbReference type="PANTHER" id="PTHR43394:SF27">
    <property type="entry name" value="ATP-DEPENDENT TRANSLOCASE ABCB1-LIKE"/>
    <property type="match status" value="1"/>
</dbReference>
<keyword evidence="6 9" id="KW-1133">Transmembrane helix</keyword>
<feature type="domain" description="ABC transporter" evidence="10">
    <location>
        <begin position="1048"/>
        <end position="1280"/>
    </location>
</feature>
<organism evidence="12 13">
    <name type="scientific">Bursaphelenchus okinawaensis</name>
    <dbReference type="NCBI Taxonomy" id="465554"/>
    <lineage>
        <taxon>Eukaryota</taxon>
        <taxon>Metazoa</taxon>
        <taxon>Ecdysozoa</taxon>
        <taxon>Nematoda</taxon>
        <taxon>Chromadorea</taxon>
        <taxon>Rhabditida</taxon>
        <taxon>Tylenchina</taxon>
        <taxon>Tylenchomorpha</taxon>
        <taxon>Aphelenchoidea</taxon>
        <taxon>Aphelenchoididae</taxon>
        <taxon>Bursaphelenchus</taxon>
    </lineage>
</organism>
<feature type="transmembrane region" description="Helical" evidence="9">
    <location>
        <begin position="208"/>
        <end position="228"/>
    </location>
</feature>
<dbReference type="CDD" id="cd03249">
    <property type="entry name" value="ABC_MTABC3_MDL1_MDL2"/>
    <property type="match status" value="2"/>
</dbReference>
<feature type="transmembrane region" description="Helical" evidence="9">
    <location>
        <begin position="986"/>
        <end position="1009"/>
    </location>
</feature>
<evidence type="ECO:0000313" key="12">
    <source>
        <dbReference type="EMBL" id="CAD5212695.1"/>
    </source>
</evidence>
<reference evidence="12" key="1">
    <citation type="submission" date="2020-09" db="EMBL/GenBank/DDBJ databases">
        <authorList>
            <person name="Kikuchi T."/>
        </authorList>
    </citation>
    <scope>NUCLEOTIDE SEQUENCE</scope>
    <source>
        <strain evidence="12">SH1</strain>
    </source>
</reference>
<dbReference type="InterPro" id="IPR003439">
    <property type="entry name" value="ABC_transporter-like_ATP-bd"/>
</dbReference>
<feature type="transmembrane region" description="Helical" evidence="9">
    <location>
        <begin position="133"/>
        <end position="154"/>
    </location>
</feature>
<comment type="similarity">
    <text evidence="2">Belongs to the ABC transporter superfamily. ABCB family. Multidrug resistance exporter (TC 3.A.1.201) subfamily.</text>
</comment>
<evidence type="ECO:0000256" key="5">
    <source>
        <dbReference type="ARBA" id="ARBA00022840"/>
    </source>
</evidence>
<protein>
    <submittedName>
        <fullName evidence="12">Uncharacterized protein</fullName>
    </submittedName>
</protein>
<feature type="transmembrane region" description="Helical" evidence="9">
    <location>
        <begin position="850"/>
        <end position="869"/>
    </location>
</feature>
<dbReference type="Gene3D" id="3.40.50.300">
    <property type="entry name" value="P-loop containing nucleotide triphosphate hydrolases"/>
    <property type="match status" value="2"/>
</dbReference>
<dbReference type="PROSITE" id="PS50893">
    <property type="entry name" value="ABC_TRANSPORTER_2"/>
    <property type="match status" value="2"/>
</dbReference>
<feature type="transmembrane region" description="Helical" evidence="9">
    <location>
        <begin position="721"/>
        <end position="744"/>
    </location>
</feature>
<sequence>MSTATLHTGRLHKRSSSNASSSEGETTDPIKDIESAMFLGDRKKQQWHPKVEDPAKKAEIRPASIKQMMRYGSAFDWLLLIFGILLNILGGTMTPLSSVIFYDLCNILTQAQADFEKDIFDFDKFRRELVRPIVLYFLLGVAQFLVVYCGMICLSSNSERQVDIVRKKFLYRVLHQDMVWFDKNDVGKLTQKLSANADRIRDGSGEKLGVVIQAFACSISGFIIGFILSWQMALIMLCIVPVTFGAFLVSGHLVKASIRGELETYASAGSVAEEVISGIRTVVSMNGQEFELNRYGNILEKGCKFGKRKQVVTAIGLGIVMFLLFTFMGVAFWAGTKMVMDGVLEAGIVFGSFWAIMMGFLRMGGALTQVNVVVGCRMAMAELLQMIDQEPELDCCSDDGQKLKKVEGLIEFENVEFRYPARPDKKILHGVSYSANPGQTIALVGHSGCGKSTMIGLLMRYYTQEGGSVRIDGVDVQKMNVQWLRNIIGVVSQEPVMFATTIEMNLKLGKLDATMEMEKACRQANAHDFISELPQGYKTRVGEGGVKLSGGQKQRLAIARILIRDPKILLLDEATSALDTESERHVQKAIEKASKGRTTITIAHRLSTVRNADKIFVFDHGKIIESGNHGVLMQMNGVYRSLVTAQEIDRGQHNTPAAADNETSEIESSYHRSIKIVVPQVTTMAVQLEQPPELDLEERIEDHVKPASIMQILKFAKNERCYLTVGLLCTLVRGCVWPAFSIIYGHLFKTLAKAIDSNGEEVERMNRDMAISYCSLGVISGLFTVLAGIYLGFSGEMLTKRMRLAVYKNLLCQDASFFDEQHHSTGKLTNRLAIDAPNVQAAIDMRLSDCLQGIVSLLIGLAIAFYFGWQMSLCGMVAASTVVVLQFGLAIYLKHRGAGDLQATEKANKMASESIENVRTVQALTRQKWMYERFLQINQLPYKRNIIRVQLQAASYGLIASFINFNFGIAYALSLILIYHKITNPFLSFQVIEAMTSGFIAIMGAASYFPEYIRATVSAGAMFKLMNAPTLIDGMNENGLKPELEGNINFKRCVFAYPNSKKKLILHDFNIDVSQGQSLALVGPSGCGKSTTILLLERFYDLISGEVLLDGIEITKINIRHLRRQIALVGQEPVLFNLSIKENILYGLNKEEFNEAMITAASQMANAHGFISEFPEAPKGSRLSGGQRQRIAIARAIVRNPKILLLDEATSALDTESEKLVQEALEKACKGRTSITVAHRLSSIQNSDKIAVCRAGKVIEQGNHQGLLGMKGLYYKLAKKQRS</sequence>
<dbReference type="InterPro" id="IPR003593">
    <property type="entry name" value="AAA+_ATPase"/>
</dbReference>
<dbReference type="GO" id="GO:0015421">
    <property type="term" value="F:ABC-type oligopeptide transporter activity"/>
    <property type="evidence" value="ECO:0007669"/>
    <property type="project" value="TreeGrafter"/>
</dbReference>
<feature type="domain" description="ABC transporter" evidence="10">
    <location>
        <begin position="410"/>
        <end position="645"/>
    </location>
</feature>
<dbReference type="CDD" id="cd18578">
    <property type="entry name" value="ABC_6TM_Pgp_ABCB1_D2_like"/>
    <property type="match status" value="1"/>
</dbReference>
<dbReference type="SUPFAM" id="SSF90123">
    <property type="entry name" value="ABC transporter transmembrane region"/>
    <property type="match status" value="2"/>
</dbReference>
<name>A0A811KBF4_9BILA</name>
<keyword evidence="4" id="KW-0547">Nucleotide-binding</keyword>
<evidence type="ECO:0000256" key="4">
    <source>
        <dbReference type="ARBA" id="ARBA00022741"/>
    </source>
</evidence>
<evidence type="ECO:0000256" key="2">
    <source>
        <dbReference type="ARBA" id="ARBA00007577"/>
    </source>
</evidence>
<dbReference type="InterPro" id="IPR017871">
    <property type="entry name" value="ABC_transporter-like_CS"/>
</dbReference>
<feature type="transmembrane region" description="Helical" evidence="9">
    <location>
        <begin position="875"/>
        <end position="893"/>
    </location>
</feature>
<dbReference type="SMART" id="SM00382">
    <property type="entry name" value="AAA"/>
    <property type="match status" value="2"/>
</dbReference>
<dbReference type="GO" id="GO:0005524">
    <property type="term" value="F:ATP binding"/>
    <property type="evidence" value="ECO:0007669"/>
    <property type="project" value="UniProtKB-KW"/>
</dbReference>
<feature type="transmembrane region" description="Helical" evidence="9">
    <location>
        <begin position="74"/>
        <end position="93"/>
    </location>
</feature>
<evidence type="ECO:0000259" key="11">
    <source>
        <dbReference type="PROSITE" id="PS50929"/>
    </source>
</evidence>
<feature type="transmembrane region" description="Helical" evidence="9">
    <location>
        <begin position="311"/>
        <end position="336"/>
    </location>
</feature>
<dbReference type="GO" id="GO:0005743">
    <property type="term" value="C:mitochondrial inner membrane"/>
    <property type="evidence" value="ECO:0007669"/>
    <property type="project" value="TreeGrafter"/>
</dbReference>
<dbReference type="InterPro" id="IPR011527">
    <property type="entry name" value="ABC1_TM_dom"/>
</dbReference>
<dbReference type="Pfam" id="PF00664">
    <property type="entry name" value="ABC_membrane"/>
    <property type="match status" value="2"/>
</dbReference>
<dbReference type="InterPro" id="IPR036640">
    <property type="entry name" value="ABC1_TM_sf"/>
</dbReference>
<comment type="subcellular location">
    <subcellularLocation>
        <location evidence="1">Membrane</location>
        <topology evidence="1">Multi-pass membrane protein</topology>
    </subcellularLocation>
</comment>
<dbReference type="FunFam" id="3.40.50.300:FF:002283">
    <property type="entry name" value="p-GlycoProtein related"/>
    <property type="match status" value="1"/>
</dbReference>
<dbReference type="CDD" id="cd18577">
    <property type="entry name" value="ABC_6TM_Pgp_ABCB1_D1_like"/>
    <property type="match status" value="1"/>
</dbReference>
<dbReference type="OrthoDB" id="6500128at2759"/>
<dbReference type="SUPFAM" id="SSF52540">
    <property type="entry name" value="P-loop containing nucleoside triphosphate hydrolases"/>
    <property type="match status" value="2"/>
</dbReference>
<gene>
    <name evidence="12" type="ORF">BOKJ2_LOCUS4496</name>
</gene>
<evidence type="ECO:0000256" key="9">
    <source>
        <dbReference type="SAM" id="Phobius"/>
    </source>
</evidence>
<keyword evidence="7 9" id="KW-0472">Membrane</keyword>
<dbReference type="EMBL" id="CAJFDH010000002">
    <property type="protein sequence ID" value="CAD5212695.1"/>
    <property type="molecule type" value="Genomic_DNA"/>
</dbReference>
<keyword evidence="13" id="KW-1185">Reference proteome</keyword>
<feature type="transmembrane region" description="Helical" evidence="9">
    <location>
        <begin position="953"/>
        <end position="980"/>
    </location>
</feature>
<evidence type="ECO:0000313" key="13">
    <source>
        <dbReference type="Proteomes" id="UP000614601"/>
    </source>
</evidence>
<dbReference type="Gene3D" id="1.20.1560.10">
    <property type="entry name" value="ABC transporter type 1, transmembrane domain"/>
    <property type="match status" value="2"/>
</dbReference>
<dbReference type="InterPro" id="IPR027417">
    <property type="entry name" value="P-loop_NTPase"/>
</dbReference>
<accession>A0A811KBF4</accession>
<keyword evidence="5" id="KW-0067">ATP-binding</keyword>
<keyword evidence="3 9" id="KW-0812">Transmembrane</keyword>
<proteinExistence type="inferred from homology"/>
<feature type="transmembrane region" description="Helical" evidence="9">
    <location>
        <begin position="234"/>
        <end position="254"/>
    </location>
</feature>
<evidence type="ECO:0000256" key="6">
    <source>
        <dbReference type="ARBA" id="ARBA00022989"/>
    </source>
</evidence>
<dbReference type="EMBL" id="CAJFCW020000002">
    <property type="protein sequence ID" value="CAG9097300.1"/>
    <property type="molecule type" value="Genomic_DNA"/>
</dbReference>
<feature type="region of interest" description="Disordered" evidence="8">
    <location>
        <begin position="1"/>
        <end position="31"/>
    </location>
</feature>
<comment type="caution">
    <text evidence="12">The sequence shown here is derived from an EMBL/GenBank/DDBJ whole genome shotgun (WGS) entry which is preliminary data.</text>
</comment>
<dbReference type="Proteomes" id="UP000783686">
    <property type="component" value="Unassembled WGS sequence"/>
</dbReference>
<dbReference type="PANTHER" id="PTHR43394">
    <property type="entry name" value="ATP-DEPENDENT PERMEASE MDL1, MITOCHONDRIAL"/>
    <property type="match status" value="1"/>
</dbReference>
<evidence type="ECO:0000256" key="8">
    <source>
        <dbReference type="SAM" id="MobiDB-lite"/>
    </source>
</evidence>
<dbReference type="InterPro" id="IPR039421">
    <property type="entry name" value="Type_1_exporter"/>
</dbReference>
<feature type="domain" description="ABC transmembrane type-1" evidence="11">
    <location>
        <begin position="81"/>
        <end position="375"/>
    </location>
</feature>
<dbReference type="GO" id="GO:0090374">
    <property type="term" value="P:oligopeptide export from mitochondrion"/>
    <property type="evidence" value="ECO:0007669"/>
    <property type="project" value="TreeGrafter"/>
</dbReference>
<evidence type="ECO:0000256" key="7">
    <source>
        <dbReference type="ARBA" id="ARBA00023136"/>
    </source>
</evidence>
<dbReference type="Proteomes" id="UP000614601">
    <property type="component" value="Unassembled WGS sequence"/>
</dbReference>
<feature type="domain" description="ABC transmembrane type-1" evidence="11">
    <location>
        <begin position="725"/>
        <end position="1014"/>
    </location>
</feature>